<reference evidence="1 2" key="1">
    <citation type="submission" date="2018-10" db="EMBL/GenBank/DDBJ databases">
        <title>Transmission dynamics of multidrug resistant bacteria on intensive care unit surfaces.</title>
        <authorList>
            <person name="D'Souza A.W."/>
            <person name="Potter R.F."/>
            <person name="Wallace M."/>
            <person name="Shupe A."/>
            <person name="Patel S."/>
            <person name="Sun S."/>
            <person name="Gul D."/>
            <person name="Kwon J.H."/>
            <person name="Andleeb S."/>
            <person name="Burnham C.-A.D."/>
            <person name="Dantas G."/>
        </authorList>
    </citation>
    <scope>NUCLEOTIDE SEQUENCE [LARGE SCALE GENOMIC DNA]</scope>
    <source>
        <strain evidence="1 2">AJ_385</strain>
    </source>
</reference>
<protein>
    <submittedName>
        <fullName evidence="1">DUF935 family protein</fullName>
    </submittedName>
</protein>
<dbReference type="RefSeq" id="WP_125273676.1">
    <property type="nucleotide sequence ID" value="NZ_RHXE01000007.1"/>
</dbReference>
<evidence type="ECO:0000313" key="2">
    <source>
        <dbReference type="Proteomes" id="UP000277537"/>
    </source>
</evidence>
<organism evidence="1 2">
    <name type="scientific">Acinetobacter johnsonii</name>
    <dbReference type="NCBI Taxonomy" id="40214"/>
    <lineage>
        <taxon>Bacteria</taxon>
        <taxon>Pseudomonadati</taxon>
        <taxon>Pseudomonadota</taxon>
        <taxon>Gammaproteobacteria</taxon>
        <taxon>Moraxellales</taxon>
        <taxon>Moraxellaceae</taxon>
        <taxon>Acinetobacter</taxon>
    </lineage>
</organism>
<gene>
    <name evidence="1" type="ORF">EGT73_05240</name>
</gene>
<dbReference type="InterPro" id="IPR009279">
    <property type="entry name" value="Portal_Mu"/>
</dbReference>
<accession>A0A3R9G8B6</accession>
<evidence type="ECO:0000313" key="1">
    <source>
        <dbReference type="EMBL" id="RSE25125.1"/>
    </source>
</evidence>
<comment type="caution">
    <text evidence="1">The sequence shown here is derived from an EMBL/GenBank/DDBJ whole genome shotgun (WGS) entry which is preliminary data.</text>
</comment>
<dbReference type="Proteomes" id="UP000277537">
    <property type="component" value="Unassembled WGS sequence"/>
</dbReference>
<sequence length="495" mass="55937">MAKKKPNKSKSDSKPESGGLFLHEAELALINYLTKMPDGDEVLRKAGITRHRLKVMMYDDEIYQCVEKRQDKLESAPWRLEPADTTAAQILNDHLREWWSDIVLGAQNARWYGYSVLEAVYNENALHVNGDTITPFIGLEWIGEKPMQWYEPKNDGRLILLQNFSKSRLDEECNQHFKHFLTRCKPTYENPYGEALLSRLYWVWFFKNNGFKMWAKFVEQFGMPMLVGKSSIGKNDDMRDALLRAHASRVLAVSASDTIEVTASGVNSGNASGTYDTFDKNLERRIQKVVLGQTLTSGTDGAGSRALGDVHMEVQNSKYKADIRMILPTIQAILNALCDLNRWERHRIIIGEEKSLEGPKADRDVKLKNAGANFTPQYFQREYGLEEGDIAEPAQILPKQFSALPHQAFSFKASVQKQSPEQQEVDELTDVQGDLQLLTNEQIRQLAAESETPEALLFNLSRLIPGATQSQFTAHLDQALYAADVLGYTTAAKGK</sequence>
<dbReference type="AlphaFoldDB" id="A0A3R9G8B6"/>
<name>A0A3R9G8B6_ACIJO</name>
<dbReference type="Pfam" id="PF06074">
    <property type="entry name" value="Portal_Mu"/>
    <property type="match status" value="1"/>
</dbReference>
<dbReference type="EMBL" id="RHXE01000007">
    <property type="protein sequence ID" value="RSE25125.1"/>
    <property type="molecule type" value="Genomic_DNA"/>
</dbReference>
<proteinExistence type="predicted"/>